<organism evidence="1">
    <name type="scientific">Anguilla anguilla</name>
    <name type="common">European freshwater eel</name>
    <name type="synonym">Muraena anguilla</name>
    <dbReference type="NCBI Taxonomy" id="7936"/>
    <lineage>
        <taxon>Eukaryota</taxon>
        <taxon>Metazoa</taxon>
        <taxon>Chordata</taxon>
        <taxon>Craniata</taxon>
        <taxon>Vertebrata</taxon>
        <taxon>Euteleostomi</taxon>
        <taxon>Actinopterygii</taxon>
        <taxon>Neopterygii</taxon>
        <taxon>Teleostei</taxon>
        <taxon>Anguilliformes</taxon>
        <taxon>Anguillidae</taxon>
        <taxon>Anguilla</taxon>
    </lineage>
</organism>
<proteinExistence type="predicted"/>
<dbReference type="EMBL" id="GBXM01026186">
    <property type="protein sequence ID" value="JAH82391.1"/>
    <property type="molecule type" value="Transcribed_RNA"/>
</dbReference>
<reference evidence="1" key="1">
    <citation type="submission" date="2014-11" db="EMBL/GenBank/DDBJ databases">
        <authorList>
            <person name="Amaro Gonzalez C."/>
        </authorList>
    </citation>
    <scope>NUCLEOTIDE SEQUENCE</scope>
</reference>
<evidence type="ECO:0000313" key="1">
    <source>
        <dbReference type="EMBL" id="JAH82391.1"/>
    </source>
</evidence>
<dbReference type="AlphaFoldDB" id="A0A0E9VWF6"/>
<name>A0A0E9VWF6_ANGAN</name>
<protein>
    <submittedName>
        <fullName evidence="1">Uncharacterized protein</fullName>
    </submittedName>
</protein>
<reference evidence="1" key="2">
    <citation type="journal article" date="2015" name="Fish Shellfish Immunol.">
        <title>Early steps in the European eel (Anguilla anguilla)-Vibrio vulnificus interaction in the gills: Role of the RtxA13 toxin.</title>
        <authorList>
            <person name="Callol A."/>
            <person name="Pajuelo D."/>
            <person name="Ebbesson L."/>
            <person name="Teles M."/>
            <person name="MacKenzie S."/>
            <person name="Amaro C."/>
        </authorList>
    </citation>
    <scope>NUCLEOTIDE SEQUENCE</scope>
</reference>
<sequence>MNCMYGALNYINIFSVKRADLVEGATHLAYHRVVSSYSVT</sequence>
<accession>A0A0E9VWF6</accession>